<dbReference type="EMBL" id="QQAH01000023">
    <property type="protein sequence ID" value="RDD79938.1"/>
    <property type="molecule type" value="Genomic_DNA"/>
</dbReference>
<protein>
    <recommendedName>
        <fullName evidence="5">Prepilin-type N-terminal cleavage/methylation domain-containing protein</fullName>
    </recommendedName>
</protein>
<dbReference type="InterPro" id="IPR012902">
    <property type="entry name" value="N_methyl_site"/>
</dbReference>
<accession>A0A369UJP1</accession>
<sequence length="447" mass="47292">MANLRLGVSAVIGARFTYSQQAGITLVELMVAMVLGLLVTAGIISVFLATATGNRVQKQLANLQEDGRYAITLLARDLRMANAQYCASTGGVSKSMGGVYVSPLRAPTVQAKTLIQALGDVTTPWGLTPYPAAPTAPYDFPSFLSMRGYDCDKRGGCVPVSPGMLPAAGKGVGSRVVGAGVITLRYMNSSGGWALGVNSKVVNADGVISHIRIVPGMGEPAIADYYKNSGDLMLLADCSHAQIFAVSLQGGNEFYPSGTGANENLAAPVAQHDLSGGRLFNFSSDFNTVTYYLKVVDNGSGHTAGALIRRLNGTDHEVVRGVERLDFLYGIEDAAGTVRYLTANEVDTRAGGSISCPPSTPGPLGSDYGCLWRAVKSIEAHVLMSGQHAIHALAAKDINYLYSMDGDTSPQSATASTRKVQPGDQGFEETRLRREFHTLISVRNYNP</sequence>
<comment type="caution">
    <text evidence="3">The sequence shown here is derived from an EMBL/GenBank/DDBJ whole genome shotgun (WGS) entry which is preliminary data.</text>
</comment>
<evidence type="ECO:0000256" key="2">
    <source>
        <dbReference type="SAM" id="Phobius"/>
    </source>
</evidence>
<evidence type="ECO:0000313" key="4">
    <source>
        <dbReference type="Proteomes" id="UP000253782"/>
    </source>
</evidence>
<name>A0A369UJP1_9GAMM</name>
<reference evidence="3 4" key="1">
    <citation type="submission" date="2018-07" db="EMBL/GenBank/DDBJ databases">
        <title>Dyella tabacisoli L4-6T, whole genome shotgun sequence.</title>
        <authorList>
            <person name="Zhou X.-K."/>
            <person name="Li W.-J."/>
            <person name="Duan Y.-Q."/>
        </authorList>
    </citation>
    <scope>NUCLEOTIDE SEQUENCE [LARGE SCALE GENOMIC DNA]</scope>
    <source>
        <strain evidence="3 4">L4-6</strain>
    </source>
</reference>
<gene>
    <name evidence="3" type="ORF">DVJ77_20095</name>
</gene>
<dbReference type="PROSITE" id="PS00409">
    <property type="entry name" value="PROKAR_NTER_METHYL"/>
    <property type="match status" value="1"/>
</dbReference>
<evidence type="ECO:0000313" key="3">
    <source>
        <dbReference type="EMBL" id="RDD79938.1"/>
    </source>
</evidence>
<evidence type="ECO:0000256" key="1">
    <source>
        <dbReference type="SAM" id="MobiDB-lite"/>
    </source>
</evidence>
<dbReference type="InterPro" id="IPR032092">
    <property type="entry name" value="PilW"/>
</dbReference>
<dbReference type="GO" id="GO:0043683">
    <property type="term" value="P:type IV pilus assembly"/>
    <property type="evidence" value="ECO:0007669"/>
    <property type="project" value="InterPro"/>
</dbReference>
<dbReference type="Pfam" id="PF07963">
    <property type="entry name" value="N_methyl"/>
    <property type="match status" value="1"/>
</dbReference>
<dbReference type="Proteomes" id="UP000253782">
    <property type="component" value="Unassembled WGS sequence"/>
</dbReference>
<dbReference type="AlphaFoldDB" id="A0A369UJP1"/>
<keyword evidence="2" id="KW-0472">Membrane</keyword>
<feature type="transmembrane region" description="Helical" evidence="2">
    <location>
        <begin position="29"/>
        <end position="49"/>
    </location>
</feature>
<feature type="compositionally biased region" description="Polar residues" evidence="1">
    <location>
        <begin position="409"/>
        <end position="419"/>
    </location>
</feature>
<organism evidence="3 4">
    <name type="scientific">Dyella tabacisoli</name>
    <dbReference type="NCBI Taxonomy" id="2282381"/>
    <lineage>
        <taxon>Bacteria</taxon>
        <taxon>Pseudomonadati</taxon>
        <taxon>Pseudomonadota</taxon>
        <taxon>Gammaproteobacteria</taxon>
        <taxon>Lysobacterales</taxon>
        <taxon>Rhodanobacteraceae</taxon>
        <taxon>Dyella</taxon>
    </lineage>
</organism>
<keyword evidence="4" id="KW-1185">Reference proteome</keyword>
<keyword evidence="2" id="KW-0812">Transmembrane</keyword>
<evidence type="ECO:0008006" key="5">
    <source>
        <dbReference type="Google" id="ProtNLM"/>
    </source>
</evidence>
<proteinExistence type="predicted"/>
<feature type="region of interest" description="Disordered" evidence="1">
    <location>
        <begin position="409"/>
        <end position="428"/>
    </location>
</feature>
<dbReference type="OrthoDB" id="5296662at2"/>
<keyword evidence="2" id="KW-1133">Transmembrane helix</keyword>
<dbReference type="Pfam" id="PF16074">
    <property type="entry name" value="PilW"/>
    <property type="match status" value="1"/>
</dbReference>